<dbReference type="PANTHER" id="PTHR43877">
    <property type="entry name" value="AMINOALKYLPHOSPHONATE N-ACETYLTRANSFERASE-RELATED-RELATED"/>
    <property type="match status" value="1"/>
</dbReference>
<dbReference type="Pfam" id="PF13673">
    <property type="entry name" value="Acetyltransf_10"/>
    <property type="match status" value="1"/>
</dbReference>
<comment type="caution">
    <text evidence="4">The sequence shown here is derived from an EMBL/GenBank/DDBJ whole genome shotgun (WGS) entry which is preliminary data.</text>
</comment>
<dbReference type="SUPFAM" id="SSF55729">
    <property type="entry name" value="Acyl-CoA N-acyltransferases (Nat)"/>
    <property type="match status" value="1"/>
</dbReference>
<accession>A0A7W6N6U3</accession>
<dbReference type="GO" id="GO:0016747">
    <property type="term" value="F:acyltransferase activity, transferring groups other than amino-acyl groups"/>
    <property type="evidence" value="ECO:0007669"/>
    <property type="project" value="InterPro"/>
</dbReference>
<keyword evidence="1 4" id="KW-0808">Transferase</keyword>
<gene>
    <name evidence="4" type="ORF">GGR34_001045</name>
</gene>
<evidence type="ECO:0000313" key="5">
    <source>
        <dbReference type="Proteomes" id="UP000519439"/>
    </source>
</evidence>
<dbReference type="PANTHER" id="PTHR43877:SF2">
    <property type="entry name" value="AMINOALKYLPHOSPHONATE N-ACETYLTRANSFERASE-RELATED"/>
    <property type="match status" value="1"/>
</dbReference>
<reference evidence="4 5" key="1">
    <citation type="submission" date="2020-08" db="EMBL/GenBank/DDBJ databases">
        <title>Genomic Encyclopedia of Type Strains, Phase IV (KMG-IV): sequencing the most valuable type-strain genomes for metagenomic binning, comparative biology and taxonomic classification.</title>
        <authorList>
            <person name="Goeker M."/>
        </authorList>
    </citation>
    <scope>NUCLEOTIDE SEQUENCE [LARGE SCALE GENOMIC DNA]</scope>
    <source>
        <strain evidence="4 5">DSM 15743</strain>
    </source>
</reference>
<dbReference type="InterPro" id="IPR000182">
    <property type="entry name" value="GNAT_dom"/>
</dbReference>
<evidence type="ECO:0000256" key="1">
    <source>
        <dbReference type="ARBA" id="ARBA00022679"/>
    </source>
</evidence>
<evidence type="ECO:0000256" key="2">
    <source>
        <dbReference type="ARBA" id="ARBA00023315"/>
    </source>
</evidence>
<evidence type="ECO:0000259" key="3">
    <source>
        <dbReference type="PROSITE" id="PS51186"/>
    </source>
</evidence>
<dbReference type="RefSeq" id="WP_027317372.1">
    <property type="nucleotide sequence ID" value="NZ_JACIDC010000003.1"/>
</dbReference>
<dbReference type="Proteomes" id="UP000519439">
    <property type="component" value="Unassembled WGS sequence"/>
</dbReference>
<dbReference type="EC" id="2.3.1.-" evidence="4"/>
<keyword evidence="5" id="KW-1185">Reference proteome</keyword>
<dbReference type="AlphaFoldDB" id="A0A7W6N6U3"/>
<dbReference type="PROSITE" id="PS51186">
    <property type="entry name" value="GNAT"/>
    <property type="match status" value="1"/>
</dbReference>
<name>A0A7W6N6U3_9HYPH</name>
<dbReference type="EMBL" id="JACIDC010000003">
    <property type="protein sequence ID" value="MBB4039403.1"/>
    <property type="molecule type" value="Genomic_DNA"/>
</dbReference>
<dbReference type="CDD" id="cd04301">
    <property type="entry name" value="NAT_SF"/>
    <property type="match status" value="1"/>
</dbReference>
<keyword evidence="2 4" id="KW-0012">Acyltransferase</keyword>
<protein>
    <submittedName>
        <fullName evidence="4">Putative acetyltransferase</fullName>
        <ecNumber evidence="4">2.3.1.-</ecNumber>
    </submittedName>
</protein>
<dbReference type="Gene3D" id="3.40.630.30">
    <property type="match status" value="1"/>
</dbReference>
<dbReference type="InterPro" id="IPR050832">
    <property type="entry name" value="Bact_Acetyltransf"/>
</dbReference>
<sequence>MGQALPKPGLRPFLPSDLAALVDIFEESIAELTGDDYSPSQQEAWIALAEDEAFAQKLAQGLTLVATVEGSPVGFIALKGNEVIELFHVHPAVAGQGIGTMLYDAVEKLAGARGAARLVAEVSDNAQPFFQKHGFQPQRRNTLPLGDEWLGTTTMEKRLTPQEDRRLSS</sequence>
<dbReference type="InterPro" id="IPR016181">
    <property type="entry name" value="Acyl_CoA_acyltransferase"/>
</dbReference>
<organism evidence="4 5">
    <name type="scientific">Microvirga flocculans</name>
    <dbReference type="NCBI Taxonomy" id="217168"/>
    <lineage>
        <taxon>Bacteria</taxon>
        <taxon>Pseudomonadati</taxon>
        <taxon>Pseudomonadota</taxon>
        <taxon>Alphaproteobacteria</taxon>
        <taxon>Hyphomicrobiales</taxon>
        <taxon>Methylobacteriaceae</taxon>
        <taxon>Microvirga</taxon>
    </lineage>
</organism>
<evidence type="ECO:0000313" key="4">
    <source>
        <dbReference type="EMBL" id="MBB4039403.1"/>
    </source>
</evidence>
<feature type="domain" description="N-acetyltransferase" evidence="3">
    <location>
        <begin position="8"/>
        <end position="160"/>
    </location>
</feature>
<proteinExistence type="predicted"/>